<dbReference type="Pfam" id="PF04452">
    <property type="entry name" value="Methyltrans_RNA"/>
    <property type="match status" value="1"/>
</dbReference>
<dbReference type="Pfam" id="PF20260">
    <property type="entry name" value="PUA_4"/>
    <property type="match status" value="1"/>
</dbReference>
<comment type="subcellular location">
    <subcellularLocation>
        <location evidence="1 12">Cytoplasm</location>
    </subcellularLocation>
</comment>
<sequence length="248" mass="27967">MKRHKARIYQSDDMYIGANIKLDIRNTYYCIKVMRLKCGDQIVIFNDINEWIASLLSISKREVLLQIKKPTGKKNVSNGVSLFISVVKEKSMKIALRQCVELGVDNIIPVLTEYNVAMFNAQRSAMHIIEACEQSGRLSIPKLLQATTFLELINSTIFNKHTVIWCYEHVKKTMTKVNSIIESSEQIGVLIGPEAGFSNTEASMLKQKKNVIEVGLGSNILRADTAATTALSCVLFLKKQWQEPKVLE</sequence>
<dbReference type="InterPro" id="IPR029026">
    <property type="entry name" value="tRNA_m1G_MTases_N"/>
</dbReference>
<keyword evidence="9 12" id="KW-0949">S-adenosyl-L-methionine</keyword>
<evidence type="ECO:0000259" key="13">
    <source>
        <dbReference type="Pfam" id="PF04452"/>
    </source>
</evidence>
<evidence type="ECO:0000256" key="5">
    <source>
        <dbReference type="ARBA" id="ARBA00022490"/>
    </source>
</evidence>
<feature type="domain" description="Ribosomal RNA small subunit methyltransferase E PUA-like" evidence="14">
    <location>
        <begin position="29"/>
        <end position="67"/>
    </location>
</feature>
<comment type="similarity">
    <text evidence="2 12">Belongs to the RNA methyltransferase RsmE family.</text>
</comment>
<dbReference type="InterPro" id="IPR015947">
    <property type="entry name" value="PUA-like_sf"/>
</dbReference>
<dbReference type="EMBL" id="CAWVOK010000033">
    <property type="protein sequence ID" value="CAK8163519.1"/>
    <property type="molecule type" value="Genomic_DNA"/>
</dbReference>
<evidence type="ECO:0000256" key="7">
    <source>
        <dbReference type="ARBA" id="ARBA00022603"/>
    </source>
</evidence>
<dbReference type="SUPFAM" id="SSF88697">
    <property type="entry name" value="PUA domain-like"/>
    <property type="match status" value="1"/>
</dbReference>
<dbReference type="GO" id="GO:0032259">
    <property type="term" value="P:methylation"/>
    <property type="evidence" value="ECO:0007669"/>
    <property type="project" value="UniProtKB-KW"/>
</dbReference>
<dbReference type="RefSeq" id="WP_338364797.1">
    <property type="nucleotide sequence ID" value="NZ_CAWVOK010000033.1"/>
</dbReference>
<keyword evidence="6 12" id="KW-0698">rRNA processing</keyword>
<keyword evidence="5 12" id="KW-0963">Cytoplasm</keyword>
<dbReference type="GO" id="GO:0008168">
    <property type="term" value="F:methyltransferase activity"/>
    <property type="evidence" value="ECO:0007669"/>
    <property type="project" value="UniProtKB-KW"/>
</dbReference>
<dbReference type="PANTHER" id="PTHR30027:SF3">
    <property type="entry name" value="16S RRNA (URACIL(1498)-N(3))-METHYLTRANSFERASE"/>
    <property type="match status" value="1"/>
</dbReference>
<comment type="catalytic activity">
    <reaction evidence="11 12">
        <text>uridine(1498) in 16S rRNA + S-adenosyl-L-methionine = N(3)-methyluridine(1498) in 16S rRNA + S-adenosyl-L-homocysteine + H(+)</text>
        <dbReference type="Rhea" id="RHEA:42920"/>
        <dbReference type="Rhea" id="RHEA-COMP:10283"/>
        <dbReference type="Rhea" id="RHEA-COMP:10284"/>
        <dbReference type="ChEBI" id="CHEBI:15378"/>
        <dbReference type="ChEBI" id="CHEBI:57856"/>
        <dbReference type="ChEBI" id="CHEBI:59789"/>
        <dbReference type="ChEBI" id="CHEBI:65315"/>
        <dbReference type="ChEBI" id="CHEBI:74502"/>
        <dbReference type="EC" id="2.1.1.193"/>
    </reaction>
</comment>
<dbReference type="SUPFAM" id="SSF75217">
    <property type="entry name" value="alpha/beta knot"/>
    <property type="match status" value="1"/>
</dbReference>
<evidence type="ECO:0000256" key="2">
    <source>
        <dbReference type="ARBA" id="ARBA00005528"/>
    </source>
</evidence>
<comment type="caution">
    <text evidence="15">The sequence shown here is derived from an EMBL/GenBank/DDBJ whole genome shotgun (WGS) entry which is preliminary data.</text>
</comment>
<name>A0ABP0EU49_9RICK</name>
<reference evidence="15 16" key="1">
    <citation type="submission" date="2024-01" db="EMBL/GenBank/DDBJ databases">
        <authorList>
            <person name="Kunselman E."/>
        </authorList>
    </citation>
    <scope>NUCLEOTIDE SEQUENCE [LARGE SCALE GENOMIC DNA]</scope>
    <source>
        <strain evidence="15">2 abalone samples</strain>
    </source>
</reference>
<evidence type="ECO:0000256" key="4">
    <source>
        <dbReference type="ARBA" id="ARBA00013673"/>
    </source>
</evidence>
<evidence type="ECO:0000256" key="12">
    <source>
        <dbReference type="PIRNR" id="PIRNR015601"/>
    </source>
</evidence>
<evidence type="ECO:0000256" key="9">
    <source>
        <dbReference type="ARBA" id="ARBA00022691"/>
    </source>
</evidence>
<keyword evidence="7 12" id="KW-0489">Methyltransferase</keyword>
<evidence type="ECO:0000256" key="6">
    <source>
        <dbReference type="ARBA" id="ARBA00022552"/>
    </source>
</evidence>
<dbReference type="Proteomes" id="UP001314181">
    <property type="component" value="Unassembled WGS sequence"/>
</dbReference>
<comment type="function">
    <text evidence="10 12">Specifically methylates the N3 position of the uracil ring of uridine 1498 (m3U1498) in 16S rRNA. Acts on the fully assembled 30S ribosomal subunit.</text>
</comment>
<dbReference type="InterPro" id="IPR006700">
    <property type="entry name" value="RsmE"/>
</dbReference>
<protein>
    <recommendedName>
        <fullName evidence="4 12">Ribosomal RNA small subunit methyltransferase E</fullName>
        <ecNumber evidence="3 12">2.1.1.193</ecNumber>
    </recommendedName>
</protein>
<evidence type="ECO:0000256" key="3">
    <source>
        <dbReference type="ARBA" id="ARBA00012328"/>
    </source>
</evidence>
<proteinExistence type="inferred from homology"/>
<keyword evidence="8 12" id="KW-0808">Transferase</keyword>
<evidence type="ECO:0000313" key="15">
    <source>
        <dbReference type="EMBL" id="CAK8163519.1"/>
    </source>
</evidence>
<dbReference type="PANTHER" id="PTHR30027">
    <property type="entry name" value="RIBOSOMAL RNA SMALL SUBUNIT METHYLTRANSFERASE E"/>
    <property type="match status" value="1"/>
</dbReference>
<dbReference type="NCBIfam" id="TIGR00046">
    <property type="entry name" value="RsmE family RNA methyltransferase"/>
    <property type="match status" value="1"/>
</dbReference>
<evidence type="ECO:0000256" key="8">
    <source>
        <dbReference type="ARBA" id="ARBA00022679"/>
    </source>
</evidence>
<organism evidence="15 16">
    <name type="scientific">Candidatus Xenohaliotis californiensis</name>
    <dbReference type="NCBI Taxonomy" id="84677"/>
    <lineage>
        <taxon>Bacteria</taxon>
        <taxon>Pseudomonadati</taxon>
        <taxon>Pseudomonadota</taxon>
        <taxon>Alphaproteobacteria</taxon>
        <taxon>Rickettsiales</taxon>
        <taxon>Anaplasmataceae</taxon>
        <taxon>Candidatus Xenohaliotis</taxon>
    </lineage>
</organism>
<dbReference type="InterPro" id="IPR046886">
    <property type="entry name" value="RsmE_MTase_dom"/>
</dbReference>
<gene>
    <name evidence="15" type="ORF">CAXC1_70043</name>
</gene>
<dbReference type="CDD" id="cd18084">
    <property type="entry name" value="RsmE-like"/>
    <property type="match status" value="1"/>
</dbReference>
<evidence type="ECO:0000256" key="10">
    <source>
        <dbReference type="ARBA" id="ARBA00025699"/>
    </source>
</evidence>
<keyword evidence="16" id="KW-1185">Reference proteome</keyword>
<dbReference type="Gene3D" id="2.40.240.20">
    <property type="entry name" value="Hypothetical PUA domain-like, domain 1"/>
    <property type="match status" value="1"/>
</dbReference>
<evidence type="ECO:0000259" key="14">
    <source>
        <dbReference type="Pfam" id="PF20260"/>
    </source>
</evidence>
<evidence type="ECO:0000256" key="1">
    <source>
        <dbReference type="ARBA" id="ARBA00004496"/>
    </source>
</evidence>
<dbReference type="PIRSF" id="PIRSF015601">
    <property type="entry name" value="MTase_slr0722"/>
    <property type="match status" value="1"/>
</dbReference>
<evidence type="ECO:0000313" key="16">
    <source>
        <dbReference type="Proteomes" id="UP001314181"/>
    </source>
</evidence>
<feature type="domain" description="Ribosomal RNA small subunit methyltransferase E methyltransferase" evidence="13">
    <location>
        <begin position="79"/>
        <end position="234"/>
    </location>
</feature>
<dbReference type="InterPro" id="IPR029028">
    <property type="entry name" value="Alpha/beta_knot_MTases"/>
</dbReference>
<evidence type="ECO:0000256" key="11">
    <source>
        <dbReference type="ARBA" id="ARBA00047944"/>
    </source>
</evidence>
<accession>A0ABP0EU49</accession>
<dbReference type="EC" id="2.1.1.193" evidence="3 12"/>
<dbReference type="InterPro" id="IPR046887">
    <property type="entry name" value="RsmE_PUA-like"/>
</dbReference>
<dbReference type="Gene3D" id="3.40.1280.10">
    <property type="match status" value="1"/>
</dbReference>